<name>A0AAD9Z3H4_9LECA</name>
<dbReference type="PANTHER" id="PTHR24198">
    <property type="entry name" value="ANKYRIN REPEAT AND PROTEIN KINASE DOMAIN-CONTAINING PROTEIN"/>
    <property type="match status" value="1"/>
</dbReference>
<dbReference type="PROSITE" id="PS50088">
    <property type="entry name" value="ANK_REPEAT"/>
    <property type="match status" value="1"/>
</dbReference>
<protein>
    <submittedName>
        <fullName evidence="4">Uncharacterized protein</fullName>
    </submittedName>
</protein>
<dbReference type="PROSITE" id="PS50297">
    <property type="entry name" value="ANK_REP_REGION"/>
    <property type="match status" value="1"/>
</dbReference>
<dbReference type="PANTHER" id="PTHR24198:SF165">
    <property type="entry name" value="ANKYRIN REPEAT-CONTAINING PROTEIN-RELATED"/>
    <property type="match status" value="1"/>
</dbReference>
<proteinExistence type="predicted"/>
<evidence type="ECO:0000313" key="5">
    <source>
        <dbReference type="Proteomes" id="UP001276659"/>
    </source>
</evidence>
<sequence>MTDTDDERAGGPGTSSSGLYFSMTFSLQTLTLPAVVSVREEEPDPNRSPEIDRDYEDIEIEWDLAITNQRNAELRQRNRVKEFFAKLKNIKSVWDEDAREWLAVLPHTMRGEAIPLFESNIDGVLEDYQLHPSYSWLTQGVNAEDPDIDFHQLSDTELREHQNRLFIPLGRLFVNAANGNRFNERAPRNRSRLTRWTGYEVFVADNLGLWIVFDGHSLASHAPLWYPVPCGLTIDFERGTACLLPSLSDLEYATFENARASMNTTHQTGLMIINEVEKSDVKEIEDEATAQDTAHATGKRKPKADVGETPLMLAIEKEKKNLVKRLLEIGADVNHSNRRGQMPITLAVAKSNVAIVRLLLNTDKVNIDLDTGKHQTLFEYASQIVYSHLDKTTIADMADFAAGLRGLSTFPRTIAKFATNFPSYAVL</sequence>
<keyword evidence="1" id="KW-0677">Repeat</keyword>
<dbReference type="InterPro" id="IPR002110">
    <property type="entry name" value="Ankyrin_rpt"/>
</dbReference>
<gene>
    <name evidence="4" type="ORF">OEA41_002691</name>
</gene>
<evidence type="ECO:0000256" key="3">
    <source>
        <dbReference type="PROSITE-ProRule" id="PRU00023"/>
    </source>
</evidence>
<keyword evidence="5" id="KW-1185">Reference proteome</keyword>
<dbReference type="EMBL" id="JASNWA010000008">
    <property type="protein sequence ID" value="KAK3170610.1"/>
    <property type="molecule type" value="Genomic_DNA"/>
</dbReference>
<dbReference type="SUPFAM" id="SSF48403">
    <property type="entry name" value="Ankyrin repeat"/>
    <property type="match status" value="1"/>
</dbReference>
<reference evidence="4" key="1">
    <citation type="submission" date="2022-11" db="EMBL/GenBank/DDBJ databases">
        <title>Chromosomal genome sequence assembly and mating type (MAT) locus characterization of the leprose asexual lichenized fungus Lepraria neglecta (Nyl.) Erichsen.</title>
        <authorList>
            <person name="Allen J.L."/>
            <person name="Pfeffer B."/>
        </authorList>
    </citation>
    <scope>NUCLEOTIDE SEQUENCE</scope>
    <source>
        <strain evidence="4">Allen 5258</strain>
    </source>
</reference>
<comment type="caution">
    <text evidence="4">The sequence shown here is derived from an EMBL/GenBank/DDBJ whole genome shotgun (WGS) entry which is preliminary data.</text>
</comment>
<dbReference type="SMART" id="SM00248">
    <property type="entry name" value="ANK"/>
    <property type="match status" value="2"/>
</dbReference>
<dbReference type="AlphaFoldDB" id="A0AAD9Z3H4"/>
<evidence type="ECO:0000313" key="4">
    <source>
        <dbReference type="EMBL" id="KAK3170610.1"/>
    </source>
</evidence>
<dbReference type="Gene3D" id="1.25.40.20">
    <property type="entry name" value="Ankyrin repeat-containing domain"/>
    <property type="match status" value="1"/>
</dbReference>
<dbReference type="Pfam" id="PF12796">
    <property type="entry name" value="Ank_2"/>
    <property type="match status" value="1"/>
</dbReference>
<dbReference type="Proteomes" id="UP001276659">
    <property type="component" value="Unassembled WGS sequence"/>
</dbReference>
<evidence type="ECO:0000256" key="2">
    <source>
        <dbReference type="ARBA" id="ARBA00023043"/>
    </source>
</evidence>
<dbReference type="InterPro" id="IPR036770">
    <property type="entry name" value="Ankyrin_rpt-contain_sf"/>
</dbReference>
<evidence type="ECO:0000256" key="1">
    <source>
        <dbReference type="ARBA" id="ARBA00022737"/>
    </source>
</evidence>
<accession>A0AAD9Z3H4</accession>
<organism evidence="4 5">
    <name type="scientific">Lepraria neglecta</name>
    <dbReference type="NCBI Taxonomy" id="209136"/>
    <lineage>
        <taxon>Eukaryota</taxon>
        <taxon>Fungi</taxon>
        <taxon>Dikarya</taxon>
        <taxon>Ascomycota</taxon>
        <taxon>Pezizomycotina</taxon>
        <taxon>Lecanoromycetes</taxon>
        <taxon>OSLEUM clade</taxon>
        <taxon>Lecanoromycetidae</taxon>
        <taxon>Lecanorales</taxon>
        <taxon>Lecanorineae</taxon>
        <taxon>Stereocaulaceae</taxon>
        <taxon>Lepraria</taxon>
    </lineage>
</organism>
<feature type="repeat" description="ANK" evidence="3">
    <location>
        <begin position="306"/>
        <end position="338"/>
    </location>
</feature>
<keyword evidence="2 3" id="KW-0040">ANK repeat</keyword>